<evidence type="ECO:0000259" key="2">
    <source>
        <dbReference type="Pfam" id="PF25545"/>
    </source>
</evidence>
<organism evidence="3 4">
    <name type="scientific">Diplodia intermedia</name>
    <dbReference type="NCBI Taxonomy" id="856260"/>
    <lineage>
        <taxon>Eukaryota</taxon>
        <taxon>Fungi</taxon>
        <taxon>Dikarya</taxon>
        <taxon>Ascomycota</taxon>
        <taxon>Pezizomycotina</taxon>
        <taxon>Dothideomycetes</taxon>
        <taxon>Dothideomycetes incertae sedis</taxon>
        <taxon>Botryosphaeriales</taxon>
        <taxon>Botryosphaeriaceae</taxon>
        <taxon>Diplodia</taxon>
    </lineage>
</organism>
<evidence type="ECO:0000256" key="1">
    <source>
        <dbReference type="SAM" id="MobiDB-lite"/>
    </source>
</evidence>
<dbReference type="Pfam" id="PF25545">
    <property type="entry name" value="DUF7924"/>
    <property type="match status" value="1"/>
</dbReference>
<dbReference type="PANTHER" id="PTHR42470:SF2">
    <property type="match status" value="1"/>
</dbReference>
<feature type="domain" description="DUF7924" evidence="2">
    <location>
        <begin position="133"/>
        <end position="220"/>
    </location>
</feature>
<reference evidence="3 4" key="1">
    <citation type="journal article" date="2023" name="Plant Dis.">
        <title>First Report of Diplodia intermedia Causing Canker and Dieback Diseases on Apple Trees in Canada.</title>
        <authorList>
            <person name="Ellouze W."/>
            <person name="Ilyukhin E."/>
            <person name="Sulman M."/>
            <person name="Ali S."/>
        </authorList>
    </citation>
    <scope>NUCLEOTIDE SEQUENCE [LARGE SCALE GENOMIC DNA]</scope>
    <source>
        <strain evidence="3 4">M45-28</strain>
    </source>
</reference>
<evidence type="ECO:0000313" key="3">
    <source>
        <dbReference type="EMBL" id="KAL1633753.1"/>
    </source>
</evidence>
<protein>
    <recommendedName>
        <fullName evidence="2">DUF7924 domain-containing protein</fullName>
    </recommendedName>
</protein>
<dbReference type="PANTHER" id="PTHR42470">
    <property type="entry name" value="VAST DOMAIN-CONTAINING PROTEIN"/>
    <property type="match status" value="1"/>
</dbReference>
<proteinExistence type="predicted"/>
<accession>A0ABR3T337</accession>
<feature type="compositionally biased region" description="Low complexity" evidence="1">
    <location>
        <begin position="10"/>
        <end position="19"/>
    </location>
</feature>
<name>A0ABR3T337_9PEZI</name>
<sequence length="249" mass="28559">MDPPRDSRKASTSSATSSDTTREKRSKPYHNPAFWIVLQINGSFPDEYTNGPVRGSLETSTGLCKQLLALHQDIPRDSLFSDEFFVETCEMLQDGSEAKITQDISRLIVPSAESLAIRGSKHLDILIESVKERLFKLIEREKELHREILAFSISHDNSTVRIYGHYPIIDEKDTKYCRHEIRNFVFRGQDGKERWTAYKFTKNVYDNWMPPHFKRICNAIDEIPPGISFGVPRLRSTSSSPELENLPPS</sequence>
<gene>
    <name evidence="3" type="ORF">SLS58_010942</name>
</gene>
<keyword evidence="4" id="KW-1185">Reference proteome</keyword>
<dbReference type="InterPro" id="IPR057684">
    <property type="entry name" value="DUF7924"/>
</dbReference>
<dbReference type="Proteomes" id="UP001521184">
    <property type="component" value="Unassembled WGS sequence"/>
</dbReference>
<feature type="region of interest" description="Disordered" evidence="1">
    <location>
        <begin position="1"/>
        <end position="26"/>
    </location>
</feature>
<comment type="caution">
    <text evidence="3">The sequence shown here is derived from an EMBL/GenBank/DDBJ whole genome shotgun (WGS) entry which is preliminary data.</text>
</comment>
<evidence type="ECO:0000313" key="4">
    <source>
        <dbReference type="Proteomes" id="UP001521184"/>
    </source>
</evidence>
<dbReference type="EMBL" id="JAKEKT020000145">
    <property type="protein sequence ID" value="KAL1633753.1"/>
    <property type="molecule type" value="Genomic_DNA"/>
</dbReference>